<name>A0A2S9GYX1_9BURK</name>
<keyword evidence="2" id="KW-1185">Reference proteome</keyword>
<evidence type="ECO:0000313" key="2">
    <source>
        <dbReference type="Proteomes" id="UP000237839"/>
    </source>
</evidence>
<gene>
    <name evidence="1" type="ORF">S2091_2317</name>
</gene>
<dbReference type="EMBL" id="PUGF01000010">
    <property type="protein sequence ID" value="PRC92900.1"/>
    <property type="molecule type" value="Genomic_DNA"/>
</dbReference>
<sequence>MSGPTTAIIVADPVALLLSAAGIRAAMAIRQGYEDSAALAAEHAAQHGQILQTQHAANLQGQQAMLQQLAQSEAEFAQLSQLADSLGASERILAGRPTRPDTTNDNDAALISYLRTLQSYSAELKSILLTESARLMGSTGSDETPAFQEFANLAASEVEPESDAVMQTAARLLARIAHLGALPQQIQQLAQQLNRNLPTERAELLTSELRRQIQLHLEQTQQQQVQEATALVLQQSLKDLGYQVEEFSSTLFVEGGVVHFRRHDWGAYMVRMRINEATGTANFNVIRSVTNASNERSVLDHLAEDRWCAEFPALLKALEACGLGLNVTRRLEAGELPVQLVNKDLLPQFAEHEDARTSAPLLSREIPL</sequence>
<dbReference type="OrthoDB" id="8774128at2"/>
<dbReference type="RefSeq" id="WP_105531971.1">
    <property type="nucleotide sequence ID" value="NZ_PUGF01000010.1"/>
</dbReference>
<reference evidence="1 2" key="1">
    <citation type="submission" date="2018-02" db="EMBL/GenBank/DDBJ databases">
        <title>Solimicrobium silvestre gen. nov., sp. nov., isolated from alpine forest soil.</title>
        <authorList>
            <person name="Margesin R."/>
            <person name="Albuquerque L."/>
            <person name="Zhang D.-C."/>
            <person name="Froufe H.J.C."/>
            <person name="Severino R."/>
            <person name="Roxo I."/>
            <person name="Egas C."/>
            <person name="Da Costa M.S."/>
        </authorList>
    </citation>
    <scope>NUCLEOTIDE SEQUENCE [LARGE SCALE GENOMIC DNA]</scope>
    <source>
        <strain evidence="1 2">S20-91</strain>
    </source>
</reference>
<comment type="caution">
    <text evidence="1">The sequence shown here is derived from an EMBL/GenBank/DDBJ whole genome shotgun (WGS) entry which is preliminary data.</text>
</comment>
<proteinExistence type="predicted"/>
<dbReference type="Proteomes" id="UP000237839">
    <property type="component" value="Unassembled WGS sequence"/>
</dbReference>
<organism evidence="1 2">
    <name type="scientific">Solimicrobium silvestre</name>
    <dbReference type="NCBI Taxonomy" id="2099400"/>
    <lineage>
        <taxon>Bacteria</taxon>
        <taxon>Pseudomonadati</taxon>
        <taxon>Pseudomonadota</taxon>
        <taxon>Betaproteobacteria</taxon>
        <taxon>Burkholderiales</taxon>
        <taxon>Oxalobacteraceae</taxon>
        <taxon>Solimicrobium</taxon>
    </lineage>
</organism>
<evidence type="ECO:0000313" key="1">
    <source>
        <dbReference type="EMBL" id="PRC92900.1"/>
    </source>
</evidence>
<dbReference type="AlphaFoldDB" id="A0A2S9GYX1"/>
<protein>
    <submittedName>
        <fullName evidence="1">Uncharacterized protein</fullName>
    </submittedName>
</protein>
<accession>A0A2S9GYX1</accession>